<accession>B1ZPX9</accession>
<gene>
    <name evidence="1" type="ordered locus">Oter_4429</name>
</gene>
<organism evidence="1 2">
    <name type="scientific">Opitutus terrae (strain DSM 11246 / JCM 15787 / PB90-1)</name>
    <dbReference type="NCBI Taxonomy" id="452637"/>
    <lineage>
        <taxon>Bacteria</taxon>
        <taxon>Pseudomonadati</taxon>
        <taxon>Verrucomicrobiota</taxon>
        <taxon>Opitutia</taxon>
        <taxon>Opitutales</taxon>
        <taxon>Opitutaceae</taxon>
        <taxon>Opitutus</taxon>
    </lineage>
</organism>
<evidence type="ECO:0000313" key="1">
    <source>
        <dbReference type="EMBL" id="ACB77700.1"/>
    </source>
</evidence>
<sequence>MKTIFRILAFVLPLSGISSFGMPLLPHRANGVVTSVDTKSLTLDPLPEREDRPAAFVIVEGRTRLRKDGKKAAAGERPPVGQSTRIYYRKELGLWVAIEVAWRSKTPLVDEMQRG</sequence>
<dbReference type="EMBL" id="CP001032">
    <property type="protein sequence ID" value="ACB77700.1"/>
    <property type="molecule type" value="Genomic_DNA"/>
</dbReference>
<dbReference type="HOGENOM" id="CLU_2106496_0_0_0"/>
<reference evidence="1 2" key="1">
    <citation type="journal article" date="2011" name="J. Bacteriol.">
        <title>Genome sequence of the verrucomicrobium Opitutus terrae PB90-1, an abundant inhabitant of rice paddy soil ecosystems.</title>
        <authorList>
            <person name="van Passel M.W."/>
            <person name="Kant R."/>
            <person name="Palva A."/>
            <person name="Copeland A."/>
            <person name="Lucas S."/>
            <person name="Lapidus A."/>
            <person name="Glavina del Rio T."/>
            <person name="Pitluck S."/>
            <person name="Goltsman E."/>
            <person name="Clum A."/>
            <person name="Sun H."/>
            <person name="Schmutz J."/>
            <person name="Larimer F.W."/>
            <person name="Land M.L."/>
            <person name="Hauser L."/>
            <person name="Kyrpides N."/>
            <person name="Mikhailova N."/>
            <person name="Richardson P.P."/>
            <person name="Janssen P.H."/>
            <person name="de Vos W.M."/>
            <person name="Smidt H."/>
        </authorList>
    </citation>
    <scope>NUCLEOTIDE SEQUENCE [LARGE SCALE GENOMIC DNA]</scope>
    <source>
        <strain evidence="2">DSM 11246 / JCM 15787 / PB90-1</strain>
    </source>
</reference>
<evidence type="ECO:0000313" key="2">
    <source>
        <dbReference type="Proteomes" id="UP000007013"/>
    </source>
</evidence>
<name>B1ZPX9_OPITP</name>
<dbReference type="AlphaFoldDB" id="B1ZPX9"/>
<proteinExistence type="predicted"/>
<dbReference type="KEGG" id="ote:Oter_4429"/>
<keyword evidence="2" id="KW-1185">Reference proteome</keyword>
<dbReference type="RefSeq" id="WP_012377214.1">
    <property type="nucleotide sequence ID" value="NC_010571.1"/>
</dbReference>
<dbReference type="Proteomes" id="UP000007013">
    <property type="component" value="Chromosome"/>
</dbReference>
<protein>
    <submittedName>
        <fullName evidence="1">Uncharacterized protein</fullName>
    </submittedName>
</protein>
<dbReference type="STRING" id="452637.Oter_4429"/>